<evidence type="ECO:0000256" key="7">
    <source>
        <dbReference type="ARBA" id="ARBA00022506"/>
    </source>
</evidence>
<comment type="subcellular location">
    <molecule>Surface protein gp120</molecule>
    <subcellularLocation>
        <location evidence="32">Virion membrane</location>
        <topology evidence="32">Peripheral membrane protein</topology>
    </subcellularLocation>
    <subcellularLocation>
        <location evidence="32">Host cell membrane</location>
        <topology evidence="32">Peripheral membrane protein</topology>
    </subcellularLocation>
    <subcellularLocation>
        <location evidence="32">Host endosome membrane</location>
        <topology evidence="32">Single-pass type I membrane protein</topology>
    </subcellularLocation>
    <text evidence="32">The surface protein is not anchored to the viral envelope, but associates with the extravirion surface through its binding to TM. It is probably concentrated at the site of budding and incorporated into the virions possibly by contacts between the cytoplasmic tail of Env and the N-terminus of Gag.</text>
</comment>
<dbReference type="InterPro" id="IPR037527">
    <property type="entry name" value="Gp160"/>
</dbReference>
<keyword evidence="22 32" id="KW-1133">Transmembrane helix</keyword>
<evidence type="ECO:0000256" key="27">
    <source>
        <dbReference type="ARBA" id="ARBA00023157"/>
    </source>
</evidence>
<evidence type="ECO:0000256" key="14">
    <source>
        <dbReference type="ARBA" id="ARBA00022692"/>
    </source>
</evidence>
<dbReference type="HAMAP" id="MF_04083">
    <property type="entry name" value="HIV_ENV"/>
    <property type="match status" value="1"/>
</dbReference>
<accession>A0A2R8G1K4</accession>
<comment type="similarity">
    <text evidence="32">Belongs to the HIV-1 env protein family.</text>
</comment>
<evidence type="ECO:0000256" key="15">
    <source>
        <dbReference type="ARBA" id="ARBA00022703"/>
    </source>
</evidence>
<feature type="region of interest" description="CD4-binding loop" evidence="32">
    <location>
        <begin position="373"/>
        <end position="383"/>
    </location>
</feature>
<protein>
    <recommendedName>
        <fullName evidence="32">Envelope glycoprotein gp160</fullName>
    </recommendedName>
    <alternativeName>
        <fullName evidence="32">Env polyprotein</fullName>
    </alternativeName>
    <component>
        <recommendedName>
            <fullName evidence="32">Surface protein gp120</fullName>
            <shortName evidence="32">SU</shortName>
        </recommendedName>
        <alternativeName>
            <fullName evidence="32">Glycoprotein 120</fullName>
            <shortName evidence="32">gp120</shortName>
        </alternativeName>
    </component>
    <component>
        <recommendedName>
            <fullName evidence="32">Transmembrane protein gp41</fullName>
            <shortName evidence="32">TM</shortName>
        </recommendedName>
        <alternativeName>
            <fullName evidence="32">Glycoprotein 41</fullName>
            <shortName evidence="32">gp41</shortName>
        </alternativeName>
    </component>
</protein>
<evidence type="ECO:0000256" key="9">
    <source>
        <dbReference type="ARBA" id="ARBA00022511"/>
    </source>
</evidence>
<comment type="domain">
    <text evidence="32">The CD4-binding region is targeted by the antibody b12.</text>
</comment>
<dbReference type="InterPro" id="IPR000777">
    <property type="entry name" value="HIV1_Gp120"/>
</dbReference>
<comment type="PTM">
    <text evidence="32">Palmitoylation of the transmembrane protein and of Env polyprotein (prior to its proteolytic cleavage) is essential for their association with host cell membrane lipid rafts. Palmitoylation is therefore required for envelope trafficking to classical lipid rafts, but not for viral replication.</text>
</comment>
<keyword evidence="20 32" id="KW-0261">Viral envelope protein</keyword>
<comment type="caution">
    <text evidence="32 33">Lacks conserved residue(s) required for the propagation of feature annotation.</text>
</comment>
<keyword evidence="16 32" id="KW-0732">Signal</keyword>
<feature type="domain" description="Human immunodeficiency virus 1 envelope glycoprotein Gp120" evidence="35">
    <location>
        <begin position="33"/>
        <end position="513"/>
    </location>
</feature>
<feature type="compositionally biased region" description="Basic and acidic residues" evidence="34">
    <location>
        <begin position="725"/>
        <end position="734"/>
    </location>
</feature>
<dbReference type="FunFam" id="1.20.5.490:FF:000001">
    <property type="entry name" value="Envelope glycoprotein gp160"/>
    <property type="match status" value="1"/>
</dbReference>
<dbReference type="InterPro" id="IPR036377">
    <property type="entry name" value="Gp120_core_sf"/>
</dbReference>
<feature type="region of interest" description="V5" evidence="32">
    <location>
        <begin position="463"/>
        <end position="473"/>
    </location>
</feature>
<evidence type="ECO:0000256" key="4">
    <source>
        <dbReference type="ARBA" id="ARBA00004563"/>
    </source>
</evidence>
<evidence type="ECO:0000256" key="23">
    <source>
        <dbReference type="ARBA" id="ARBA00023046"/>
    </source>
</evidence>
<feature type="coiled-coil region" evidence="32">
    <location>
        <begin position="635"/>
        <end position="669"/>
    </location>
</feature>
<feature type="domain" description="Retroviral envelope protein GP41-like" evidence="36">
    <location>
        <begin position="532"/>
        <end position="723"/>
    </location>
</feature>
<feature type="chain" id="PRO_5023425543" description="Envelope glycoprotein gp160" evidence="32">
    <location>
        <begin position="32"/>
        <end position="865"/>
    </location>
</feature>
<evidence type="ECO:0000256" key="8">
    <source>
        <dbReference type="ARBA" id="ARBA00022510"/>
    </source>
</evidence>
<dbReference type="Gene3D" id="1.10.287.210">
    <property type="match status" value="1"/>
</dbReference>
<dbReference type="GO" id="GO:0019062">
    <property type="term" value="P:virion attachment to host cell"/>
    <property type="evidence" value="ECO:0007669"/>
    <property type="project" value="UniProtKB-UniRule"/>
</dbReference>
<dbReference type="Gene3D" id="2.170.40.20">
    <property type="entry name" value="Human immunodeficiency virus 1, Gp160, envelope glycoprotein"/>
    <property type="match status" value="2"/>
</dbReference>
<feature type="region of interest" description="Fusion peptide" evidence="32">
    <location>
        <begin position="514"/>
        <end position="534"/>
    </location>
</feature>
<evidence type="ECO:0000256" key="25">
    <source>
        <dbReference type="ARBA" id="ARBA00023136"/>
    </source>
</evidence>
<dbReference type="SUPFAM" id="SSF56502">
    <property type="entry name" value="gp120 core"/>
    <property type="match status" value="2"/>
</dbReference>
<feature type="region of interest" description="MPER; binding to GalCer" evidence="32">
    <location>
        <begin position="664"/>
        <end position="685"/>
    </location>
</feature>
<evidence type="ECO:0000256" key="11">
    <source>
        <dbReference type="ARBA" id="ARBA00022581"/>
    </source>
</evidence>
<dbReference type="Gene3D" id="1.20.5.490">
    <property type="entry name" value="Single helix bin"/>
    <property type="match status" value="1"/>
</dbReference>
<dbReference type="Pfam" id="PF00516">
    <property type="entry name" value="GP120"/>
    <property type="match status" value="1"/>
</dbReference>
<keyword evidence="25 32" id="KW-0472">Membrane</keyword>
<comment type="miscellaneous">
    <text evidence="32">HIV-1 lineages are divided in three main groups, M (for Major), O (for Outlier), and N (for New, or Non-M, Non-O). The vast majority of strains found worldwide belong to the group M. Group O seems to be endemic to and largely confined to Cameroon and neighboring countries in West Central Africa, where these viruses represent a small minority of HIV-1 strains. The group N is represented by a limited number of isolates from Cameroonian persons. The group M is further subdivided in 9 clades or subtypes (A to D, F to H, J and K).</text>
</comment>
<comment type="subunit">
    <text evidence="32">The mature envelope protein (Env) consists of a homotrimer of non-covalently associated gp120-gp41 heterodimers. The resulting complex protrudes from the virus surface as a spike. There seems to be as few as 10 spikes on the average virion. Surface protein gp120 interacts with host CD4, CCR5 and CXCR4. Gp120 also interacts with the C-type lectins CD209/DC-SIGN and CLEC4M/DC-SIGNR (collectively referred to as DC-SIGN(R)). Gp120 and gp41 interact with GalCer. Gp120 interacts with host ITGA4/ITGB7 complex; on CD4+ T-cells, this interaction results in rapid activation of integrin ITGAL/LFA-1, which facilitates efficient cell-to-cell spreading of HIV-1. Gp120 interacts with cell-associated heparan sulfate; this interaction increases virus infectivity on permissive cells and may be involved in infection of CD4- cells.</text>
</comment>
<evidence type="ECO:0000259" key="35">
    <source>
        <dbReference type="Pfam" id="PF00516"/>
    </source>
</evidence>
<keyword evidence="13 32" id="KW-0165">Cleavage on pair of basic residues</keyword>
<organismHost>
    <name type="scientific">Homo sapiens</name>
    <name type="common">Human</name>
    <dbReference type="NCBI Taxonomy" id="9606"/>
</organismHost>
<comment type="PTM">
    <text evidence="32">Specific enzymatic cleavages in vivo yield mature proteins. Envelope glycoproteins are synthesized as a inactive precursor that is heavily N-glycosylated and processed likely by host cell furin in the Golgi to yield the mature SU and TM proteins. The cleavage site between SU and TM requires the minimal sequence [KR]-X-[KR]-R. About 2 of the 9 disulfide bonds of gp41 are reduced by P4HB/PDI, following binding to CD4 receptor.</text>
</comment>
<comment type="miscellaneous">
    <text evidence="32">Inhibitors targeting HIV-1 viral envelope proteins are used as antiretroviral drugs. Attachment of virions to the cell surface via non-specific interactions and CD4 binding can be blocked by inhibitors that include cyanovirin-N, cyclotriazadisulfonamide analogs, PRO 2000, TNX 355 and PRO 542. In addition, BMS 806 can block CD4-induced conformational changes. Env interactions with the coreceptor molecules can be targeted by CCR5 antagonists including SCH-D, maraviroc (UK 427857) and aplaviroc (GW 873140), and the CXCR4 antagonist AMD 070. Fusion of viral and cellular membranes can be inhibited by peptides such as enfuvirtide and tifuvirtide (T 1249). Resistance to inhibitors associated with mutations in Env are observed. Most of the time, single mutations confer only a modest reduction in drug susceptibility. Combination of several mutations is usually required to develop a high-level drug resistance.</text>
</comment>
<evidence type="ECO:0000256" key="29">
    <source>
        <dbReference type="ARBA" id="ARBA00023280"/>
    </source>
</evidence>
<evidence type="ECO:0000256" key="34">
    <source>
        <dbReference type="SAM" id="MobiDB-lite"/>
    </source>
</evidence>
<comment type="domain">
    <text evidence="32">The YXXL motif is involved in determining the exact site of viral release at the surface of infected mononuclear cells and promotes endocytosis. YXXL and di-leucine endocytosis motifs interact directly or indirectly with the clathrin adapter complexes, opperate independently, and their activities are not additive.</text>
</comment>
<feature type="site" description="Cleavage; by host furin" evidence="32">
    <location>
        <begin position="513"/>
        <end position="514"/>
    </location>
</feature>
<evidence type="ECO:0000256" key="22">
    <source>
        <dbReference type="ARBA" id="ARBA00022989"/>
    </source>
</evidence>
<keyword evidence="28 32" id="KW-0325">Glycoprotein</keyword>
<feature type="disulfide bond" evidence="32">
    <location>
        <begin position="53"/>
        <end position="73"/>
    </location>
</feature>
<evidence type="ECO:0000256" key="5">
    <source>
        <dbReference type="ARBA" id="ARBA00004578"/>
    </source>
</evidence>
<keyword evidence="23 32" id="KW-1039">Host endosome</keyword>
<dbReference type="GO" id="GO:0019082">
    <property type="term" value="P:viral protein processing"/>
    <property type="evidence" value="ECO:0007669"/>
    <property type="project" value="UniProtKB-UniRule"/>
</dbReference>
<feature type="lipid moiety-binding region" description="S-palmitoyl cysteine; by host" evidence="32">
    <location>
        <position position="766"/>
    </location>
</feature>
<dbReference type="GO" id="GO:0019064">
    <property type="term" value="P:fusion of virus membrane with host plasma membrane"/>
    <property type="evidence" value="ECO:0007669"/>
    <property type="project" value="UniProtKB-UniRule"/>
</dbReference>
<keyword evidence="26 32" id="KW-0564">Palmitate</keyword>
<evidence type="ECO:0000256" key="6">
    <source>
        <dbReference type="ARBA" id="ARBA00004650"/>
    </source>
</evidence>
<feature type="transmembrane region" description="Helical" evidence="33">
    <location>
        <begin position="20"/>
        <end position="41"/>
    </location>
</feature>
<evidence type="ECO:0000256" key="17">
    <source>
        <dbReference type="ARBA" id="ARBA00022804"/>
    </source>
</evidence>
<evidence type="ECO:0000256" key="26">
    <source>
        <dbReference type="ARBA" id="ARBA00023139"/>
    </source>
</evidence>
<evidence type="ECO:0000256" key="33">
    <source>
        <dbReference type="RuleBase" id="RU363095"/>
    </source>
</evidence>
<dbReference type="FunFam" id="1.10.287.210:FF:000001">
    <property type="entry name" value="Envelope glycoprotein gp160"/>
    <property type="match status" value="1"/>
</dbReference>
<evidence type="ECO:0000256" key="3">
    <source>
        <dbReference type="ARBA" id="ARBA00004505"/>
    </source>
</evidence>
<comment type="function">
    <text evidence="32">Surface protein gp120: Attaches the virus to the host lymphoid cell by binding to the primary receptor CD4. This interaction induces a structural rearrangement creating a high affinity binding site for a chemokine coreceptor like CXCR4 and/or CCR5. Acts as a ligand for CD209/DC-SIGN and CLEC4M/DC-SIGNR, which are respectively found on dendritic cells (DCs), and on endothelial cells of liver sinusoids and lymph node sinuses. These interactions allow capture of viral particles at mucosal surfaces by these cells and subsequent transmission to permissive cells. HIV subverts the migration properties of dendritic cells to gain access to CD4+ T-cells in lymph nodes. Virus transmission to permissive T-cells occurs either in trans (without DCs infection, through viral capture and transmission), or in cis (following DCs productive infection, through the usual CD4-gp120 interaction), thereby inducing a robust infection. In trans infection, bound virions remain infectious over days and it is proposed that they are not degraded, but protected in non-lysosomal acidic organelles within the DCs close to the cell membrane thus contributing to the viral infectious potential during DCs' migration from the periphery to the lymphoid tissues. On arrival at lymphoid tissues, intact virions recycle back to DCs' cell surface allowing virus transmission to CD4+ T-cells.</text>
</comment>
<dbReference type="SUPFAM" id="SSF58069">
    <property type="entry name" value="Virus ectodomain"/>
    <property type="match status" value="1"/>
</dbReference>
<evidence type="ECO:0000256" key="12">
    <source>
        <dbReference type="ARBA" id="ARBA00022595"/>
    </source>
</evidence>
<dbReference type="GO" id="GO:0039654">
    <property type="term" value="P:fusion of virus membrane with host endosome membrane"/>
    <property type="evidence" value="ECO:0007669"/>
    <property type="project" value="UniProtKB-UniRule"/>
</dbReference>
<sequence length="865" mass="98055">MKVKGIQMNWLNLWKWGTLIIGLVITCSALDNLWVTVYYGVPVWRDADTTLFCASDAKAHETEGHNVWATYACVPTDPNPQEIPLVNVTENFNMWKNSMADQMQEDVISLWDQSLKPCVKLTPLCVTLNCTDKITVNASDIRFNDTTIDNKITGNITDDVKNCTFNMTTEIRDKNQKVSALFYKLDIVQMEEDKGDNSTYKSYRLINCNTSVIKQACPKVSFDPIPIHYCTPAGYAILKCNDKKFNGTGPCKNVSSVQCTHGIKPVVSTQLLLNGSLAEEEIIIRSENLTNNAKTIIVQLNKSVEIDCIRPSNNTRTSIRIGPGQMFYRTGDIIGDIRKAYCKVNETVWNETLKQIAAKLKEHFNKTIVFQPPSGGDPEITMHHFNCRGEFFYCNTTKLFNSTENGTREEGHNGTIILPCRIKQIVNMWQGAGQAMYAPPVRGNINCVSNITGLLLTRDGGIKGTHNETFRPGGGNIKDNWRSELYKYKVVQIEPLGVAPTKAKRRVVDREKRAVGIGAMIFGFLGAAGSTMGAASITLTVQARQLLSGIVQQQSNLLRAIEAQQHMLQLTVWGIKQLQARVLAVERYLKDQKFLGLWGCSGKIICTTSVPWNSTWSNKSYDEIWGNMTWIEWEREISNYTNKIYELITESQNQQDKNEKDLLELDKWASLWNWFDITRWLWYIKIFIMIVGGLIGLRIIFAVLSIVKRVREGYSPLSFQTPSHHQREPDRPEGIEEGGGEQDRDRSVRLVSGFLALVWDDLRSLCLFSYHRLRDFVLIATRTVELLGRSSLKGLRRGWEGLKYLGNLLLYWGRELKISAISLLDATAIATAGWTDRVIEAAQRAWRAILHIPRRIRQGFERALL</sequence>
<keyword evidence="31 32" id="KW-1160">Virus entry into host cell</keyword>
<dbReference type="GO" id="GO:0075512">
    <property type="term" value="P:clathrin-dependent endocytosis of virus by host cell"/>
    <property type="evidence" value="ECO:0007669"/>
    <property type="project" value="UniProtKB-UniRule"/>
</dbReference>
<comment type="domain">
    <text evidence="32">Some of the most genetically diverse regions of the viral genome are present in Env. They are called variable regions 1 through 5 (V1 through V5). Coreceptor usage of gp120 is determined mainly by the primary structure of the third variable region (V3) in the outer domain of gp120. The sequence of V3 determines which coreceptor, CCR5 and/or CXCR4 (corresponding to R5/macrophage, X4/T cell and R5X4/T cell and macrophage tropism), is used to trigger the fusion potential of the Env complex, and hence which cells the virus can infect. Binding to CCR5 involves a region adjacent in addition to V3.</text>
</comment>
<dbReference type="Pfam" id="PF00517">
    <property type="entry name" value="GP41"/>
    <property type="match status" value="1"/>
</dbReference>
<dbReference type="EMBL" id="MG655214">
    <property type="protein sequence ID" value="AVP73583.1"/>
    <property type="molecule type" value="Genomic_DNA"/>
</dbReference>
<dbReference type="GO" id="GO:0005198">
    <property type="term" value="F:structural molecule activity"/>
    <property type="evidence" value="ECO:0007669"/>
    <property type="project" value="UniProtKB-UniRule"/>
</dbReference>
<comment type="PTM">
    <text evidence="32">Highly glycosylated by host. The high number of glycan on the protein is reffered to as 'glycan shield' because it contributes to hide protein sequence from adaptive immune system.</text>
</comment>
<evidence type="ECO:0000256" key="13">
    <source>
        <dbReference type="ARBA" id="ARBA00022685"/>
    </source>
</evidence>
<keyword evidence="11 32" id="KW-0945">Host-virus interaction</keyword>
<keyword evidence="18 32" id="KW-0946">Virion</keyword>
<comment type="function">
    <text evidence="32">Envelope glycoprotein gp160: Oligomerizes in the host endoplasmic reticulum into predominantly trimers. In a second time, gp160 transits in the host Golgi, where glycosylation is completed. The precursor is then proteolytically cleaved in the trans-Golgi and thereby activated by cellular furin or furin-like proteases to produce gp120 and gp41.</text>
</comment>
<dbReference type="GO" id="GO:0020002">
    <property type="term" value="C:host cell plasma membrane"/>
    <property type="evidence" value="ECO:0007669"/>
    <property type="project" value="UniProtKB-SubCell"/>
</dbReference>
<keyword evidence="24 32" id="KW-0175">Coiled coil</keyword>
<evidence type="ECO:0000256" key="28">
    <source>
        <dbReference type="ARBA" id="ARBA00023180"/>
    </source>
</evidence>
<evidence type="ECO:0000313" key="37">
    <source>
        <dbReference type="EMBL" id="AVP73583.1"/>
    </source>
</evidence>
<feature type="transmembrane region" description="Helical" evidence="33">
    <location>
        <begin position="680"/>
        <end position="707"/>
    </location>
</feature>
<dbReference type="GO" id="GO:0052031">
    <property type="term" value="P:symbiont-mediated perturbation of host defense response"/>
    <property type="evidence" value="ECO:0007669"/>
    <property type="project" value="UniProtKB-UniRule"/>
</dbReference>
<comment type="subcellular location">
    <subcellularLocation>
        <location evidence="3">Host cell membrane</location>
        <topology evidence="3">Peripheral membrane protein</topology>
    </subcellularLocation>
    <subcellularLocation>
        <location evidence="1">Host cell membrane</location>
        <topology evidence="1">Single-pass type I membrane protein</topology>
    </subcellularLocation>
    <subcellularLocation>
        <location evidence="2">Host endosome membrane</location>
        <topology evidence="2">Peripheral membrane protein</topology>
    </subcellularLocation>
    <subcellularLocation>
        <location evidence="5">Host endosome membrane</location>
        <topology evidence="5">Single-pass type I membrane protein</topology>
    </subcellularLocation>
    <subcellularLocation>
        <location evidence="6">Virion membrane</location>
        <topology evidence="6">Peripheral membrane protein</topology>
    </subcellularLocation>
    <subcellularLocation>
        <location evidence="4">Virion membrane</location>
        <topology evidence="4">Single-pass type I membrane protein</topology>
    </subcellularLocation>
</comment>
<keyword evidence="29 32" id="KW-0899">Viral immunoevasion</keyword>
<comment type="function">
    <text evidence="32">Transmembrane protein gp41: Acts as a class I viral fusion protein. Under the current model, the protein has at least 3 conformational states: pre-fusion native state, pre-hairpin intermediate state, and post-fusion hairpin state. During fusion of viral and target intracellular membranes, the coiled coil regions (heptad repeats) assume a trimer-of-hairpins structure, positioning the fusion peptide in close proximity to the C-terminal region of the ectodomain. The formation of this structure appears to drive apposition and subsequent fusion of viral and target cell membranes. Complete fusion occurs in host cell endosomes and is dynamin-dependent, however some lipid transfer might occur at the plasma membrane. The virus undergoes clathrin-dependent internalization long before endosomal fusion, thus minimizing the surface exposure of conserved viral epitopes during fusion and reducing the efficacy of inhibitors targeting these epitopes. Membranes fusion leads to delivery of the nucleocapsid into the cytoplasm.</text>
</comment>
<feature type="region of interest" description="Disordered" evidence="34">
    <location>
        <begin position="718"/>
        <end position="744"/>
    </location>
</feature>
<feature type="disulfide bond" evidence="32">
    <location>
        <begin position="600"/>
        <end position="606"/>
    </location>
</feature>
<evidence type="ECO:0000256" key="30">
    <source>
        <dbReference type="ARBA" id="ARBA00023288"/>
    </source>
</evidence>
<evidence type="ECO:0000256" key="20">
    <source>
        <dbReference type="ARBA" id="ARBA00022879"/>
    </source>
</evidence>
<evidence type="ECO:0000256" key="18">
    <source>
        <dbReference type="ARBA" id="ARBA00022844"/>
    </source>
</evidence>
<dbReference type="GO" id="GO:1903911">
    <property type="term" value="P:positive regulation of receptor clustering"/>
    <property type="evidence" value="ECO:0007669"/>
    <property type="project" value="UniProtKB-UniRule"/>
</dbReference>
<comment type="domain">
    <text evidence="32 33">The 17 amino acids long immunosuppressive region is present in many retroviral envelope proteins. Synthetic peptides derived from this relatively conserved sequence inhibit immune function in vitro and in vivo.</text>
</comment>
<name>A0A2R8G1K4_HV1</name>
<evidence type="ECO:0000256" key="21">
    <source>
        <dbReference type="ARBA" id="ARBA00022890"/>
    </source>
</evidence>
<keyword evidence="7 32" id="KW-1168">Fusion of virus membrane with host membrane</keyword>
<evidence type="ECO:0000256" key="1">
    <source>
        <dbReference type="ARBA" id="ARBA00004402"/>
    </source>
</evidence>
<evidence type="ECO:0000256" key="24">
    <source>
        <dbReference type="ARBA" id="ARBA00023054"/>
    </source>
</evidence>
<evidence type="ECO:0000256" key="16">
    <source>
        <dbReference type="ARBA" id="ARBA00022729"/>
    </source>
</evidence>
<evidence type="ECO:0000256" key="10">
    <source>
        <dbReference type="ARBA" id="ARBA00022570"/>
    </source>
</evidence>
<evidence type="ECO:0000256" key="32">
    <source>
        <dbReference type="HAMAP-Rule" id="MF_04083"/>
    </source>
</evidence>
<reference evidence="37" key="1">
    <citation type="submission" date="2017-12" db="EMBL/GenBank/DDBJ databases">
        <title>Three broadly neutralizing antibodies conferred good neutralizing efficiency to CRF01_AE variants isolated in China.</title>
        <authorList>
            <person name="Wang H."/>
            <person name="Li T."/>
            <person name="Li Y."/>
            <person name="Qian F."/>
            <person name="Zhou C."/>
            <person name="Liang S."/>
            <person name="Sun B."/>
            <person name="Yang R."/>
        </authorList>
    </citation>
    <scope>NUCLEOTIDE SEQUENCE</scope>
    <source>
        <strain evidence="37">15JS75</strain>
    </source>
</reference>
<dbReference type="GO" id="GO:0044175">
    <property type="term" value="C:host cell endosome membrane"/>
    <property type="evidence" value="ECO:0007669"/>
    <property type="project" value="UniProtKB-SubCell"/>
</dbReference>
<keyword evidence="8 32" id="KW-1170">Fusion of virus membrane with host endosomal membrane</keyword>
<dbReference type="GO" id="GO:1903908">
    <property type="term" value="P:positive regulation of plasma membrane raft polarization"/>
    <property type="evidence" value="ECO:0007669"/>
    <property type="project" value="UniProtKB-UniRule"/>
</dbReference>
<feature type="short sequence motif" description="YXXL motif; contains endocytosis signal" evidence="32">
    <location>
        <begin position="714"/>
        <end position="717"/>
    </location>
</feature>
<evidence type="ECO:0000256" key="2">
    <source>
        <dbReference type="ARBA" id="ARBA00004433"/>
    </source>
</evidence>
<evidence type="ECO:0000256" key="31">
    <source>
        <dbReference type="ARBA" id="ARBA00023296"/>
    </source>
</evidence>
<dbReference type="CDD" id="cd09909">
    <property type="entry name" value="HIV-1-like_HR1-HR2"/>
    <property type="match status" value="1"/>
</dbReference>
<dbReference type="GO" id="GO:0019031">
    <property type="term" value="C:viral envelope"/>
    <property type="evidence" value="ECO:0007669"/>
    <property type="project" value="UniProtKB-KW"/>
</dbReference>
<feature type="chain" id="PRO_5023425544" description="Transmembrane protein gp41" evidence="32">
    <location>
        <begin position="514"/>
        <end position="865"/>
    </location>
</feature>
<feature type="disulfide bond" evidence="32">
    <location>
        <begin position="230"/>
        <end position="259"/>
    </location>
</feature>
<feature type="region of interest" description="Immunosuppression" evidence="32">
    <location>
        <begin position="576"/>
        <end position="594"/>
    </location>
</feature>
<keyword evidence="27 32" id="KW-1015">Disulfide bond</keyword>
<comment type="subcellular location">
    <molecule>Transmembrane protein gp41</molecule>
    <subcellularLocation>
        <location evidence="32">Virion membrane</location>
        <topology evidence="32">Single-pass type I membrane protein</topology>
    </subcellularLocation>
    <subcellularLocation>
        <location evidence="32">Host cell membrane</location>
        <topology evidence="32">Single-pass type I membrane protein</topology>
    </subcellularLocation>
    <subcellularLocation>
        <location evidence="32">Host endosome membrane</location>
        <topology evidence="32">Single-pass type I membrane protein</topology>
    </subcellularLocation>
    <text evidence="32">It is probably concentrated at the site of budding and incorporated into the virions possibly by contacts between the cytoplasmic tail of Env and the N-terminus of Gag.</text>
</comment>
<dbReference type="FunFam" id="2.170.40.20:FF:000004">
    <property type="entry name" value="Envelope glycoprotein gp160"/>
    <property type="match status" value="1"/>
</dbReference>
<evidence type="ECO:0000256" key="19">
    <source>
        <dbReference type="ARBA" id="ARBA00022870"/>
    </source>
</evidence>
<keyword evidence="9 32" id="KW-1032">Host cell membrane</keyword>
<feature type="disulfide bond" evidence="32">
    <location>
        <begin position="240"/>
        <end position="251"/>
    </location>
</feature>
<keyword evidence="14 32" id="KW-0812">Transmembrane</keyword>
<keyword evidence="17 32" id="KW-1161">Viral attachment to host cell</keyword>
<dbReference type="GO" id="GO:0016020">
    <property type="term" value="C:membrane"/>
    <property type="evidence" value="ECO:0007669"/>
    <property type="project" value="UniProtKB-UniRule"/>
</dbReference>
<gene>
    <name evidence="32 37" type="primary">env</name>
</gene>
<feature type="transmembrane region" description="Helical" evidence="33">
    <location>
        <begin position="514"/>
        <end position="537"/>
    </location>
</feature>
<dbReference type="GO" id="GO:0055036">
    <property type="term" value="C:virion membrane"/>
    <property type="evidence" value="ECO:0007669"/>
    <property type="project" value="UniProtKB-SubCell"/>
</dbReference>
<proteinExistence type="inferred from homology"/>
<dbReference type="InterPro" id="IPR000328">
    <property type="entry name" value="GP41-like"/>
</dbReference>
<evidence type="ECO:0000259" key="36">
    <source>
        <dbReference type="Pfam" id="PF00517"/>
    </source>
</evidence>
<comment type="domain">
    <text evidence="32">The membrane proximal external region (MPER) present in gp41 is a tryptophan-rich region recognized by the antibodies 2F5, Z13, and 4E10. MPER seems to play a role in fusion.</text>
</comment>
<keyword evidence="10 32" id="KW-1165">Clathrin-mediated endocytosis of virus by host</keyword>
<organism evidence="37">
    <name type="scientific">Human immunodeficiency virus type 1</name>
    <name type="common">HIV-1</name>
    <dbReference type="NCBI Taxonomy" id="11676"/>
    <lineage>
        <taxon>Viruses</taxon>
        <taxon>Riboviria</taxon>
        <taxon>Pararnavirae</taxon>
        <taxon>Artverviricota</taxon>
        <taxon>Revtraviricetes</taxon>
        <taxon>Ortervirales</taxon>
        <taxon>Retroviridae</taxon>
        <taxon>Orthoretrovirinae</taxon>
        <taxon>Lentivirus</taxon>
        <taxon>Lentivirus humimdef1</taxon>
    </lineage>
</organism>
<keyword evidence="19 32" id="KW-1043">Host membrane</keyword>
<keyword evidence="12 32" id="KW-1162">Viral penetration into host cytoplasm</keyword>
<feature type="short sequence motif" description="Di-leucine internalization motif" evidence="32">
    <location>
        <begin position="864"/>
        <end position="865"/>
    </location>
</feature>
<keyword evidence="15 32" id="KW-0053">Apoptosis</keyword>
<keyword evidence="21 32" id="KW-1164">Virus endocytosis by host</keyword>
<feature type="topological domain" description="Cytoplasmic" evidence="32">
    <location>
        <begin position="708"/>
        <end position="865"/>
    </location>
</feature>
<dbReference type="FunFam" id="2.170.40.20:FF:000003">
    <property type="entry name" value="Envelope glycoprotein gp160"/>
    <property type="match status" value="1"/>
</dbReference>
<keyword evidence="30 32" id="KW-0449">Lipoprotein</keyword>